<proteinExistence type="predicted"/>
<dbReference type="EMBL" id="AP018112">
    <property type="protein sequence ID" value="BAX62942.1"/>
    <property type="molecule type" value="Genomic_DNA"/>
</dbReference>
<protein>
    <submittedName>
        <fullName evidence="2">Uncharacterized protein</fullName>
    </submittedName>
</protein>
<name>A0A1Y1BSC6_9BURK</name>
<dbReference type="Proteomes" id="UP000218432">
    <property type="component" value="Chromosome 2"/>
</dbReference>
<reference evidence="2 3" key="1">
    <citation type="journal article" date="2017" name="Genome Announc.">
        <title>Complete Genome Sequence of Burkholderia stabilis FERMP-21014.</title>
        <authorList>
            <person name="Konishi K."/>
            <person name="Kumagai T."/>
            <person name="Sakasegawa S."/>
            <person name="Tamura T."/>
        </authorList>
    </citation>
    <scope>NUCLEOTIDE SEQUENCE [LARGE SCALE GENOMIC DNA]</scope>
    <source>
        <strain evidence="2 3">FERMP-21014</strain>
    </source>
</reference>
<gene>
    <name evidence="2" type="ORF">BSFP_058100</name>
</gene>
<dbReference type="AlphaFoldDB" id="A0A1Y1BSC6"/>
<evidence type="ECO:0000256" key="1">
    <source>
        <dbReference type="SAM" id="MobiDB-lite"/>
    </source>
</evidence>
<accession>A0A1Y1BSC6</accession>
<organism evidence="2 3">
    <name type="scientific">Burkholderia stabilis</name>
    <dbReference type="NCBI Taxonomy" id="95485"/>
    <lineage>
        <taxon>Bacteria</taxon>
        <taxon>Pseudomonadati</taxon>
        <taxon>Pseudomonadota</taxon>
        <taxon>Betaproteobacteria</taxon>
        <taxon>Burkholderiales</taxon>
        <taxon>Burkholderiaceae</taxon>
        <taxon>Burkholderia</taxon>
        <taxon>Burkholderia cepacia complex</taxon>
    </lineage>
</organism>
<evidence type="ECO:0000313" key="2">
    <source>
        <dbReference type="EMBL" id="BAX62942.1"/>
    </source>
</evidence>
<feature type="region of interest" description="Disordered" evidence="1">
    <location>
        <begin position="20"/>
        <end position="42"/>
    </location>
</feature>
<sequence>MRRLLEAFLANELHRSLARTSAAEPVAQPTREPTPPLPRKVFNVGRIDPSKCTLPIISEAEAKAIGGRETFMHFGLDPDLYSATCDTL</sequence>
<evidence type="ECO:0000313" key="3">
    <source>
        <dbReference type="Proteomes" id="UP000218432"/>
    </source>
</evidence>